<reference evidence="4 5" key="1">
    <citation type="submission" date="2020-03" db="EMBL/GenBank/DDBJ databases">
        <title>Whole genome shotgun sequence of Phytohabitans suffuscus NBRC 105367.</title>
        <authorList>
            <person name="Komaki H."/>
            <person name="Tamura T."/>
        </authorList>
    </citation>
    <scope>NUCLEOTIDE SEQUENCE [LARGE SCALE GENOMIC DNA]</scope>
    <source>
        <strain evidence="4 5">NBRC 105367</strain>
    </source>
</reference>
<dbReference type="Pfam" id="PF21036">
    <property type="entry name" value="EryCIII-like_N"/>
    <property type="match status" value="1"/>
</dbReference>
<dbReference type="Proteomes" id="UP000503011">
    <property type="component" value="Chromosome"/>
</dbReference>
<accession>A0A6F8YQ41</accession>
<dbReference type="Gene3D" id="3.40.50.2000">
    <property type="entry name" value="Glycogen Phosphorylase B"/>
    <property type="match status" value="1"/>
</dbReference>
<keyword evidence="5" id="KW-1185">Reference proteome</keyword>
<reference evidence="4 5" key="2">
    <citation type="submission" date="2020-03" db="EMBL/GenBank/DDBJ databases">
        <authorList>
            <person name="Ichikawa N."/>
            <person name="Kimura A."/>
            <person name="Kitahashi Y."/>
            <person name="Uohara A."/>
        </authorList>
    </citation>
    <scope>NUCLEOTIDE SEQUENCE [LARGE SCALE GENOMIC DNA]</scope>
    <source>
        <strain evidence="4 5">NBRC 105367</strain>
    </source>
</reference>
<organism evidence="4 5">
    <name type="scientific">Phytohabitans suffuscus</name>
    <dbReference type="NCBI Taxonomy" id="624315"/>
    <lineage>
        <taxon>Bacteria</taxon>
        <taxon>Bacillati</taxon>
        <taxon>Actinomycetota</taxon>
        <taxon>Actinomycetes</taxon>
        <taxon>Micromonosporales</taxon>
        <taxon>Micromonosporaceae</taxon>
    </lineage>
</organism>
<dbReference type="EMBL" id="AP022871">
    <property type="protein sequence ID" value="BCB88250.1"/>
    <property type="molecule type" value="Genomic_DNA"/>
</dbReference>
<dbReference type="SUPFAM" id="SSF53756">
    <property type="entry name" value="UDP-Glycosyltransferase/glycogen phosphorylase"/>
    <property type="match status" value="1"/>
</dbReference>
<evidence type="ECO:0000259" key="3">
    <source>
        <dbReference type="Pfam" id="PF21036"/>
    </source>
</evidence>
<feature type="region of interest" description="Disordered" evidence="2">
    <location>
        <begin position="197"/>
        <end position="222"/>
    </location>
</feature>
<dbReference type="KEGG" id="psuu:Psuf_055630"/>
<name>A0A6F8YQ41_9ACTN</name>
<feature type="compositionally biased region" description="Pro residues" evidence="2">
    <location>
        <begin position="213"/>
        <end position="222"/>
    </location>
</feature>
<dbReference type="InterPro" id="IPR048284">
    <property type="entry name" value="EryCIII-like_N"/>
</dbReference>
<evidence type="ECO:0000313" key="5">
    <source>
        <dbReference type="Proteomes" id="UP000503011"/>
    </source>
</evidence>
<protein>
    <recommendedName>
        <fullName evidence="3">Erythromycin biosynthesis protein CIII-like N-terminal domain-containing protein</fullName>
    </recommendedName>
</protein>
<feature type="domain" description="Erythromycin biosynthesis protein CIII-like N-terminal" evidence="3">
    <location>
        <begin position="26"/>
        <end position="145"/>
    </location>
</feature>
<proteinExistence type="predicted"/>
<evidence type="ECO:0000256" key="1">
    <source>
        <dbReference type="ARBA" id="ARBA00022679"/>
    </source>
</evidence>
<dbReference type="AlphaFoldDB" id="A0A6F8YQ41"/>
<evidence type="ECO:0000313" key="4">
    <source>
        <dbReference type="EMBL" id="BCB88250.1"/>
    </source>
</evidence>
<dbReference type="GO" id="GO:0016740">
    <property type="term" value="F:transferase activity"/>
    <property type="evidence" value="ECO:0007669"/>
    <property type="project" value="UniProtKB-KW"/>
</dbReference>
<gene>
    <name evidence="4" type="ORF">Psuf_055630</name>
</gene>
<keyword evidence="1" id="KW-0808">Transferase</keyword>
<dbReference type="RefSeq" id="WP_173159571.1">
    <property type="nucleotide sequence ID" value="NZ_AP022871.1"/>
</dbReference>
<sequence length="222" mass="23741">MRILFSGCPGYGHLHPMLPLVRAAARAGHDVAVATGPEMAARLAERGYDTWAVGPTFAESWDERNAALPDLATVPPERHMALDIVALFGASAVKRAVDLVPRAQAWRPDLVVHETVEFAGAIAARRVGAPHVTHALGVPLPAPMRAVLATAMGEVFTRWHAPGLVDEVLAAPYLDISPPALRPGASRRSATWCPCARTRERSSPPTACRPLSRPGPPRTSRT</sequence>
<evidence type="ECO:0000256" key="2">
    <source>
        <dbReference type="SAM" id="MobiDB-lite"/>
    </source>
</evidence>